<keyword evidence="2" id="KW-1185">Reference proteome</keyword>
<gene>
    <name evidence="1" type="ORF">OSB1V03_LOCUS17689</name>
</gene>
<dbReference type="Proteomes" id="UP000759131">
    <property type="component" value="Unassembled WGS sequence"/>
</dbReference>
<organism evidence="1">
    <name type="scientific">Medioppia subpectinata</name>
    <dbReference type="NCBI Taxonomy" id="1979941"/>
    <lineage>
        <taxon>Eukaryota</taxon>
        <taxon>Metazoa</taxon>
        <taxon>Ecdysozoa</taxon>
        <taxon>Arthropoda</taxon>
        <taxon>Chelicerata</taxon>
        <taxon>Arachnida</taxon>
        <taxon>Acari</taxon>
        <taxon>Acariformes</taxon>
        <taxon>Sarcoptiformes</taxon>
        <taxon>Oribatida</taxon>
        <taxon>Brachypylina</taxon>
        <taxon>Oppioidea</taxon>
        <taxon>Oppiidae</taxon>
        <taxon>Medioppia</taxon>
    </lineage>
</organism>
<name>A0A7R9LCI7_9ACAR</name>
<dbReference type="EMBL" id="OC876361">
    <property type="protein sequence ID" value="CAD7639172.1"/>
    <property type="molecule type" value="Genomic_DNA"/>
</dbReference>
<dbReference type="EMBL" id="CAJPIZ010021786">
    <property type="protein sequence ID" value="CAG2117736.1"/>
    <property type="molecule type" value="Genomic_DNA"/>
</dbReference>
<proteinExistence type="predicted"/>
<reference evidence="1" key="1">
    <citation type="submission" date="2020-11" db="EMBL/GenBank/DDBJ databases">
        <authorList>
            <person name="Tran Van P."/>
        </authorList>
    </citation>
    <scope>NUCLEOTIDE SEQUENCE</scope>
</reference>
<evidence type="ECO:0000313" key="2">
    <source>
        <dbReference type="Proteomes" id="UP000759131"/>
    </source>
</evidence>
<accession>A0A7R9LCI7</accession>
<protein>
    <submittedName>
        <fullName evidence="1">Uncharacterized protein</fullName>
    </submittedName>
</protein>
<sequence length="65" mass="7991">MMHKWIDVNVRHRRRQRIISKENGFYETIATRKKMHKWIDVNRTIDTTINNKMNVARIGQSFRHI</sequence>
<evidence type="ECO:0000313" key="1">
    <source>
        <dbReference type="EMBL" id="CAD7639172.1"/>
    </source>
</evidence>
<dbReference type="AlphaFoldDB" id="A0A7R9LCI7"/>
<feature type="non-terminal residue" evidence="1">
    <location>
        <position position="1"/>
    </location>
</feature>